<gene>
    <name evidence="1" type="ORF">SPHI_22880</name>
</gene>
<proteinExistence type="predicted"/>
<dbReference type="InterPro" id="IPR036249">
    <property type="entry name" value="Thioredoxin-like_sf"/>
</dbReference>
<organism evidence="1 2">
    <name type="scientific">Sphingomonas jeddahensis</name>
    <dbReference type="NCBI Taxonomy" id="1915074"/>
    <lineage>
        <taxon>Bacteria</taxon>
        <taxon>Pseudomonadati</taxon>
        <taxon>Pseudomonadota</taxon>
        <taxon>Alphaproteobacteria</taxon>
        <taxon>Sphingomonadales</taxon>
        <taxon>Sphingomonadaceae</taxon>
        <taxon>Sphingomonas</taxon>
    </lineage>
</organism>
<dbReference type="SUPFAM" id="SSF52833">
    <property type="entry name" value="Thioredoxin-like"/>
    <property type="match status" value="1"/>
</dbReference>
<sequence>MPKRSFWPGIAVVPLLLLGGAAPAVHYPERTVLLLVASWCAPCRVELAHIDEIARAAAPYDVRVLLVDDSKAGRRMVAALSPARRWLPDPAVAAPARAALLSRTPGLPYSVAIGPKGAICADRRGGLDAARTHALVARCRAP</sequence>
<evidence type="ECO:0000313" key="1">
    <source>
        <dbReference type="EMBL" id="ONF95621.1"/>
    </source>
</evidence>
<keyword evidence="2" id="KW-1185">Reference proteome</keyword>
<evidence type="ECO:0008006" key="3">
    <source>
        <dbReference type="Google" id="ProtNLM"/>
    </source>
</evidence>
<dbReference type="OrthoDB" id="7509921at2"/>
<dbReference type="AlphaFoldDB" id="A0A1V2ESH5"/>
<evidence type="ECO:0000313" key="2">
    <source>
        <dbReference type="Proteomes" id="UP000188729"/>
    </source>
</evidence>
<dbReference type="Gene3D" id="3.40.30.10">
    <property type="entry name" value="Glutaredoxin"/>
    <property type="match status" value="1"/>
</dbReference>
<dbReference type="RefSeq" id="WP_076745053.1">
    <property type="nucleotide sequence ID" value="NZ_MPSB01000010.1"/>
</dbReference>
<protein>
    <recommendedName>
        <fullName evidence="3">Thioredoxin domain-containing protein</fullName>
    </recommendedName>
</protein>
<reference evidence="1 2" key="1">
    <citation type="submission" date="2016-11" db="EMBL/GenBank/DDBJ databases">
        <title>Genome sequence of Sphingomonas jeddahensis G39.</title>
        <authorList>
            <person name="Poehlein A."/>
            <person name="Wuebbeler J.H."/>
            <person name="Steinbuechel A."/>
            <person name="Daniel R."/>
        </authorList>
    </citation>
    <scope>NUCLEOTIDE SEQUENCE [LARGE SCALE GENOMIC DNA]</scope>
    <source>
        <strain evidence="1 2">G39</strain>
    </source>
</reference>
<dbReference type="STRING" id="1915074.SPHI_22880"/>
<dbReference type="EMBL" id="MPSB01000010">
    <property type="protein sequence ID" value="ONF95621.1"/>
    <property type="molecule type" value="Genomic_DNA"/>
</dbReference>
<dbReference type="Proteomes" id="UP000188729">
    <property type="component" value="Unassembled WGS sequence"/>
</dbReference>
<name>A0A1V2ESH5_9SPHN</name>
<accession>A0A1V2ESH5</accession>
<comment type="caution">
    <text evidence="1">The sequence shown here is derived from an EMBL/GenBank/DDBJ whole genome shotgun (WGS) entry which is preliminary data.</text>
</comment>